<sequence length="153" mass="17837">MTGKVTELQEKLLQLQEELSKRQEEEAAAKDVEEPNFEDLQAQLAEKTRLLNEAKLNMQESKEKAIVLEDQLKKYSRGVFVTPLGTPYKDENHRHTDINMFGEPTEFEYLRKVMFEYMMGRETKTMAKVITTVLRFPADQAQIILEKEDARPV</sequence>
<dbReference type="GO" id="GO:0005794">
    <property type="term" value="C:Golgi apparatus"/>
    <property type="evidence" value="ECO:0007669"/>
    <property type="project" value="TreeGrafter"/>
</dbReference>
<dbReference type="PROSITE" id="PS50913">
    <property type="entry name" value="GRIP"/>
    <property type="match status" value="1"/>
</dbReference>
<dbReference type="SMART" id="SM00755">
    <property type="entry name" value="Grip"/>
    <property type="match status" value="1"/>
</dbReference>
<dbReference type="GO" id="GO:0048193">
    <property type="term" value="P:Golgi vesicle transport"/>
    <property type="evidence" value="ECO:0007669"/>
    <property type="project" value="TreeGrafter"/>
</dbReference>
<evidence type="ECO:0000259" key="2">
    <source>
        <dbReference type="PROSITE" id="PS50913"/>
    </source>
</evidence>
<dbReference type="AlphaFoldDB" id="A0A2G9RHQ0"/>
<reference evidence="4" key="1">
    <citation type="journal article" date="2017" name="Nat. Commun.">
        <title>The North American bullfrog draft genome provides insight into hormonal regulation of long noncoding RNA.</title>
        <authorList>
            <person name="Hammond S.A."/>
            <person name="Warren R.L."/>
            <person name="Vandervalk B.P."/>
            <person name="Kucuk E."/>
            <person name="Khan H."/>
            <person name="Gibb E.A."/>
            <person name="Pandoh P."/>
            <person name="Kirk H."/>
            <person name="Zhao Y."/>
            <person name="Jones M."/>
            <person name="Mungall A.J."/>
            <person name="Coope R."/>
            <person name="Pleasance S."/>
            <person name="Moore R.A."/>
            <person name="Holt R.A."/>
            <person name="Round J.M."/>
            <person name="Ohora S."/>
            <person name="Walle B.V."/>
            <person name="Veldhoen N."/>
            <person name="Helbing C.C."/>
            <person name="Birol I."/>
        </authorList>
    </citation>
    <scope>NUCLEOTIDE SEQUENCE [LARGE SCALE GENOMIC DNA]</scope>
</reference>
<evidence type="ECO:0000256" key="1">
    <source>
        <dbReference type="SAM" id="Coils"/>
    </source>
</evidence>
<dbReference type="OrthoDB" id="28818at2759"/>
<feature type="domain" description="GRIP" evidence="2">
    <location>
        <begin position="100"/>
        <end position="147"/>
    </location>
</feature>
<dbReference type="PANTHER" id="PTHR19327">
    <property type="entry name" value="GOLGIN"/>
    <property type="match status" value="1"/>
</dbReference>
<accession>A0A2G9RHQ0</accession>
<proteinExistence type="predicted"/>
<dbReference type="PANTHER" id="PTHR19327:SF0">
    <property type="entry name" value="GOLGIN SUBFAMILY A MEMBER 4"/>
    <property type="match status" value="1"/>
</dbReference>
<dbReference type="Proteomes" id="UP000228934">
    <property type="component" value="Unassembled WGS sequence"/>
</dbReference>
<dbReference type="GO" id="GO:0031267">
    <property type="term" value="F:small GTPase binding"/>
    <property type="evidence" value="ECO:0007669"/>
    <property type="project" value="TreeGrafter"/>
</dbReference>
<dbReference type="SUPFAM" id="SSF101283">
    <property type="entry name" value="GRIP domain"/>
    <property type="match status" value="1"/>
</dbReference>
<dbReference type="EMBL" id="KV942825">
    <property type="protein sequence ID" value="PIO27436.1"/>
    <property type="molecule type" value="Genomic_DNA"/>
</dbReference>
<feature type="coiled-coil region" evidence="1">
    <location>
        <begin position="5"/>
        <end position="71"/>
    </location>
</feature>
<keyword evidence="1" id="KW-0175">Coiled coil</keyword>
<evidence type="ECO:0000313" key="3">
    <source>
        <dbReference type="EMBL" id="PIO27436.1"/>
    </source>
</evidence>
<name>A0A2G9RHQ0_AQUCT</name>
<feature type="non-terminal residue" evidence="3">
    <location>
        <position position="153"/>
    </location>
</feature>
<evidence type="ECO:0000313" key="4">
    <source>
        <dbReference type="Proteomes" id="UP000228934"/>
    </source>
</evidence>
<dbReference type="InterPro" id="IPR000237">
    <property type="entry name" value="GRIP_dom"/>
</dbReference>
<keyword evidence="4" id="KW-1185">Reference proteome</keyword>
<gene>
    <name evidence="3" type="ORF">AB205_0001830</name>
</gene>
<protein>
    <recommendedName>
        <fullName evidence="2">GRIP domain-containing protein</fullName>
    </recommendedName>
</protein>
<dbReference type="Gene3D" id="1.10.220.60">
    <property type="entry name" value="GRIP domain"/>
    <property type="match status" value="1"/>
</dbReference>
<dbReference type="Pfam" id="PF01465">
    <property type="entry name" value="GRIP"/>
    <property type="match status" value="1"/>
</dbReference>
<organism evidence="3 4">
    <name type="scientific">Aquarana catesbeiana</name>
    <name type="common">American bullfrog</name>
    <name type="synonym">Rana catesbeiana</name>
    <dbReference type="NCBI Taxonomy" id="8400"/>
    <lineage>
        <taxon>Eukaryota</taxon>
        <taxon>Metazoa</taxon>
        <taxon>Chordata</taxon>
        <taxon>Craniata</taxon>
        <taxon>Vertebrata</taxon>
        <taxon>Euteleostomi</taxon>
        <taxon>Amphibia</taxon>
        <taxon>Batrachia</taxon>
        <taxon>Anura</taxon>
        <taxon>Neobatrachia</taxon>
        <taxon>Ranoidea</taxon>
        <taxon>Ranidae</taxon>
        <taxon>Aquarana</taxon>
    </lineage>
</organism>